<evidence type="ECO:0000313" key="1">
    <source>
        <dbReference type="EMBL" id="AVE15068.1"/>
    </source>
</evidence>
<reference evidence="1" key="1">
    <citation type="submission" date="2017-11" db="EMBL/GenBank/DDBJ databases">
        <authorList>
            <person name="Han C.G."/>
        </authorList>
    </citation>
    <scope>NUCLEOTIDE SEQUENCE</scope>
</reference>
<geneLocation type="mitochondrion" evidence="1"/>
<dbReference type="AlphaFoldDB" id="A0A2L1K2M0"/>
<proteinExistence type="predicted"/>
<dbReference type="RefSeq" id="YP_009469558.1">
    <property type="nucleotide sequence ID" value="NC_037198.1"/>
</dbReference>
<gene>
    <name evidence="1" type="primary">orf238</name>
</gene>
<dbReference type="GeneID" id="36276737"/>
<dbReference type="EMBL" id="MG543071">
    <property type="protein sequence ID" value="AVE15068.1"/>
    <property type="molecule type" value="Genomic_DNA"/>
</dbReference>
<keyword evidence="1" id="KW-0496">Mitochondrion</keyword>
<name>A0A2L1K2M0_9PEZI</name>
<accession>A0A2L1K2M0</accession>
<protein>
    <submittedName>
        <fullName evidence="1">Uncharacterized protein</fullName>
    </submittedName>
</protein>
<organism evidence="1">
    <name type="scientific">Pseudocercospora mori</name>
    <dbReference type="NCBI Taxonomy" id="1341201"/>
    <lineage>
        <taxon>Eukaryota</taxon>
        <taxon>Fungi</taxon>
        <taxon>Dikarya</taxon>
        <taxon>Ascomycota</taxon>
        <taxon>Pezizomycotina</taxon>
        <taxon>Dothideomycetes</taxon>
        <taxon>Dothideomycetidae</taxon>
        <taxon>Mycosphaerellales</taxon>
        <taxon>Mycosphaerellaceae</taxon>
        <taxon>Pseudocercospora</taxon>
    </lineage>
</organism>
<sequence length="238" mass="27816">MMKYFDIKSLNSSISRIREGIITHEHRSGTAALGLSEVYFPVHRFHKTPEQIQEFTIKKPDISIEKYLEKDNSSVPHCFIEVKSLINSNFNKILDQLHDTLFVAIDDYGLMSGNFSAFMIGIKGTKIAFYVYYSFSSLLHDYGIKNYKWFIPLNYLIPEKNYMDYHSNLKGPIVEEAYLLYKKRIMFNTDAERLKNLGAESISSFEHPHILDMLNDLHKHDIHEMYSFMAKHTSNIIL</sequence>